<comment type="similarity">
    <text evidence="5">Belongs to the WD repeat EBI family.</text>
</comment>
<keyword evidence="8" id="KW-1185">Reference proteome</keyword>
<evidence type="ECO:0000256" key="1">
    <source>
        <dbReference type="ARBA" id="ARBA00004123"/>
    </source>
</evidence>
<dbReference type="SMART" id="SM00320">
    <property type="entry name" value="WD40"/>
    <property type="match status" value="4"/>
</dbReference>
<evidence type="ECO:0000256" key="2">
    <source>
        <dbReference type="ARBA" id="ARBA00022574"/>
    </source>
</evidence>
<accession>E9GQU1</accession>
<proteinExistence type="inferred from homology"/>
<dbReference type="PhylomeDB" id="E9GQU1"/>
<name>E9GQU1_DAPPU</name>
<dbReference type="Proteomes" id="UP000000305">
    <property type="component" value="Unassembled WGS sequence"/>
</dbReference>
<gene>
    <name evidence="7" type="ORF">DAPPUDRAFT_246548</name>
</gene>
<feature type="repeat" description="WD" evidence="6">
    <location>
        <begin position="172"/>
        <end position="197"/>
    </location>
</feature>
<keyword evidence="4" id="KW-0539">Nucleus</keyword>
<organism evidence="7 8">
    <name type="scientific">Daphnia pulex</name>
    <name type="common">Water flea</name>
    <dbReference type="NCBI Taxonomy" id="6669"/>
    <lineage>
        <taxon>Eukaryota</taxon>
        <taxon>Metazoa</taxon>
        <taxon>Ecdysozoa</taxon>
        <taxon>Arthropoda</taxon>
        <taxon>Crustacea</taxon>
        <taxon>Branchiopoda</taxon>
        <taxon>Diplostraca</taxon>
        <taxon>Cladocera</taxon>
        <taxon>Anomopoda</taxon>
        <taxon>Daphniidae</taxon>
        <taxon>Daphnia</taxon>
    </lineage>
</organism>
<keyword evidence="3" id="KW-0677">Repeat</keyword>
<dbReference type="PANTHER" id="PTHR22846">
    <property type="entry name" value="WD40 REPEAT PROTEIN"/>
    <property type="match status" value="1"/>
</dbReference>
<dbReference type="InterPro" id="IPR045183">
    <property type="entry name" value="Ebi-like"/>
</dbReference>
<dbReference type="InterPro" id="IPR015943">
    <property type="entry name" value="WD40/YVTN_repeat-like_dom_sf"/>
</dbReference>
<dbReference type="Gene3D" id="2.130.10.10">
    <property type="entry name" value="YVTN repeat-like/Quinoprotein amine dehydrogenase"/>
    <property type="match status" value="1"/>
</dbReference>
<dbReference type="GO" id="GO:0006357">
    <property type="term" value="P:regulation of transcription by RNA polymerase II"/>
    <property type="evidence" value="ECO:0000318"/>
    <property type="project" value="GO_Central"/>
</dbReference>
<evidence type="ECO:0000256" key="3">
    <source>
        <dbReference type="ARBA" id="ARBA00022737"/>
    </source>
</evidence>
<sequence length="453" mass="52016">MSCEAYADPVLSIITFRNAKQRRNNRRVKERSLNENIASRSYLLTVGMEKTFQRPEVMKLLSPAELNVVTSFTNEHKLPGEDQHNIHKDLMSEDVPSSTEHQQEKVQFVEVQRSIAWMSKIDYCFSRFHPTLPVLVCGFNRVFLLNAEDVSVPFSEWKEREISFDGQGLKIITTLEWNFDGSQLAAGCKDNTLIVWSSFPTGEILLNTNCDFKWVYRIAWNPVKPDIFATLHKGLNIVLFWNSTTHDGKSNVFYTSRHGKRISQVEWTSENQIAIGFMNGIIEIWEIDENESKFQLFQTIKRRVGAIFGLEWSNITKYLASWGKEGWITIWSLSSSKSNMSKIPVYCEKFEHGFSSLAWLTARNAFNGGIDLAREMQENFTIACPVKADTPLEPFNNTVLLVKVRVLFQHYCFLSIFGYSTTNRESMEIRFTVSVNTTRMASAGNDNLLNITV</sequence>
<dbReference type="Pfam" id="PF00400">
    <property type="entry name" value="WD40"/>
    <property type="match status" value="1"/>
</dbReference>
<dbReference type="SUPFAM" id="SSF50978">
    <property type="entry name" value="WD40 repeat-like"/>
    <property type="match status" value="1"/>
</dbReference>
<dbReference type="KEGG" id="dpx:DAPPUDRAFT_246548"/>
<reference evidence="7 8" key="1">
    <citation type="journal article" date="2011" name="Science">
        <title>The ecoresponsive genome of Daphnia pulex.</title>
        <authorList>
            <person name="Colbourne J.K."/>
            <person name="Pfrender M.E."/>
            <person name="Gilbert D."/>
            <person name="Thomas W.K."/>
            <person name="Tucker A."/>
            <person name="Oakley T.H."/>
            <person name="Tokishita S."/>
            <person name="Aerts A."/>
            <person name="Arnold G.J."/>
            <person name="Basu M.K."/>
            <person name="Bauer D.J."/>
            <person name="Caceres C.E."/>
            <person name="Carmel L."/>
            <person name="Casola C."/>
            <person name="Choi J.H."/>
            <person name="Detter J.C."/>
            <person name="Dong Q."/>
            <person name="Dusheyko S."/>
            <person name="Eads B.D."/>
            <person name="Frohlich T."/>
            <person name="Geiler-Samerotte K.A."/>
            <person name="Gerlach D."/>
            <person name="Hatcher P."/>
            <person name="Jogdeo S."/>
            <person name="Krijgsveld J."/>
            <person name="Kriventseva E.V."/>
            <person name="Kultz D."/>
            <person name="Laforsch C."/>
            <person name="Lindquist E."/>
            <person name="Lopez J."/>
            <person name="Manak J.R."/>
            <person name="Muller J."/>
            <person name="Pangilinan J."/>
            <person name="Patwardhan R.P."/>
            <person name="Pitluck S."/>
            <person name="Pritham E.J."/>
            <person name="Rechtsteiner A."/>
            <person name="Rho M."/>
            <person name="Rogozin I.B."/>
            <person name="Sakarya O."/>
            <person name="Salamov A."/>
            <person name="Schaack S."/>
            <person name="Shapiro H."/>
            <person name="Shiga Y."/>
            <person name="Skalitzky C."/>
            <person name="Smith Z."/>
            <person name="Souvorov A."/>
            <person name="Sung W."/>
            <person name="Tang Z."/>
            <person name="Tsuchiya D."/>
            <person name="Tu H."/>
            <person name="Vos H."/>
            <person name="Wang M."/>
            <person name="Wolf Y.I."/>
            <person name="Yamagata H."/>
            <person name="Yamada T."/>
            <person name="Ye Y."/>
            <person name="Shaw J.R."/>
            <person name="Andrews J."/>
            <person name="Crease T.J."/>
            <person name="Tang H."/>
            <person name="Lucas S.M."/>
            <person name="Robertson H.M."/>
            <person name="Bork P."/>
            <person name="Koonin E.V."/>
            <person name="Zdobnov E.M."/>
            <person name="Grigoriev I.V."/>
            <person name="Lynch M."/>
            <person name="Boore J.L."/>
        </authorList>
    </citation>
    <scope>NUCLEOTIDE SEQUENCE [LARGE SCALE GENOMIC DNA]</scope>
</reference>
<dbReference type="InParanoid" id="E9GQU1"/>
<keyword evidence="2 6" id="KW-0853">WD repeat</keyword>
<evidence type="ECO:0000256" key="4">
    <source>
        <dbReference type="ARBA" id="ARBA00023242"/>
    </source>
</evidence>
<evidence type="ECO:0000256" key="5">
    <source>
        <dbReference type="ARBA" id="ARBA00025741"/>
    </source>
</evidence>
<evidence type="ECO:0000313" key="7">
    <source>
        <dbReference type="EMBL" id="EFX78271.1"/>
    </source>
</evidence>
<evidence type="ECO:0000256" key="6">
    <source>
        <dbReference type="PROSITE-ProRule" id="PRU00221"/>
    </source>
</evidence>
<dbReference type="AlphaFoldDB" id="E9GQU1"/>
<protein>
    <submittedName>
        <fullName evidence="7">Uncharacterized protein</fullName>
    </submittedName>
</protein>
<dbReference type="OrthoDB" id="6475906at2759"/>
<comment type="subcellular location">
    <subcellularLocation>
        <location evidence="1">Nucleus</location>
    </subcellularLocation>
</comment>
<dbReference type="GO" id="GO:0003714">
    <property type="term" value="F:transcription corepressor activity"/>
    <property type="evidence" value="ECO:0000318"/>
    <property type="project" value="GO_Central"/>
</dbReference>
<dbReference type="GO" id="GO:0000118">
    <property type="term" value="C:histone deacetylase complex"/>
    <property type="evidence" value="ECO:0000318"/>
    <property type="project" value="GO_Central"/>
</dbReference>
<dbReference type="HOGENOM" id="CLU_604484_0_0_1"/>
<dbReference type="PANTHER" id="PTHR22846:SF2">
    <property type="entry name" value="F-BOX-LIKE_WD REPEAT-CONTAINING PROTEIN EBI"/>
    <property type="match status" value="1"/>
</dbReference>
<dbReference type="InterPro" id="IPR036322">
    <property type="entry name" value="WD40_repeat_dom_sf"/>
</dbReference>
<dbReference type="PROSITE" id="PS50082">
    <property type="entry name" value="WD_REPEATS_2"/>
    <property type="match status" value="1"/>
</dbReference>
<dbReference type="EMBL" id="GL732558">
    <property type="protein sequence ID" value="EFX78271.1"/>
    <property type="molecule type" value="Genomic_DNA"/>
</dbReference>
<dbReference type="STRING" id="6669.E9GQU1"/>
<dbReference type="InterPro" id="IPR001680">
    <property type="entry name" value="WD40_rpt"/>
</dbReference>
<evidence type="ECO:0000313" key="8">
    <source>
        <dbReference type="Proteomes" id="UP000000305"/>
    </source>
</evidence>